<evidence type="ECO:0000256" key="1">
    <source>
        <dbReference type="SAM" id="Phobius"/>
    </source>
</evidence>
<dbReference type="Proteomes" id="UP000007148">
    <property type="component" value="Unassembled WGS sequence"/>
</dbReference>
<keyword evidence="1" id="KW-1133">Transmembrane helix</keyword>
<keyword evidence="1" id="KW-0472">Membrane</keyword>
<feature type="transmembrane region" description="Helical" evidence="1">
    <location>
        <begin position="53"/>
        <end position="72"/>
    </location>
</feature>
<feature type="transmembrane region" description="Helical" evidence="1">
    <location>
        <begin position="12"/>
        <end position="33"/>
    </location>
</feature>
<reference evidence="2 3" key="1">
    <citation type="journal article" date="2011" name="PLoS Pathog.">
        <title>Endophytic Life Strategies Decoded by Genome and Transcriptome Analyses of the Mutualistic Root Symbiont Piriformospora indica.</title>
        <authorList>
            <person name="Zuccaro A."/>
            <person name="Lahrmann U."/>
            <person name="Guldener U."/>
            <person name="Langen G."/>
            <person name="Pfiffi S."/>
            <person name="Biedenkopf D."/>
            <person name="Wong P."/>
            <person name="Samans B."/>
            <person name="Grimm C."/>
            <person name="Basiewicz M."/>
            <person name="Murat C."/>
            <person name="Martin F."/>
            <person name="Kogel K.H."/>
        </authorList>
    </citation>
    <scope>NUCLEOTIDE SEQUENCE [LARGE SCALE GENOMIC DNA]</scope>
    <source>
        <strain evidence="2 3">DSM 11827</strain>
    </source>
</reference>
<dbReference type="OrthoDB" id="3214267at2759"/>
<protein>
    <submittedName>
        <fullName evidence="2">Uncharacterized protein</fullName>
    </submittedName>
</protein>
<feature type="transmembrane region" description="Helical" evidence="1">
    <location>
        <begin position="109"/>
        <end position="134"/>
    </location>
</feature>
<dbReference type="HOGENOM" id="CLU_145578_0_0_1"/>
<dbReference type="AlphaFoldDB" id="G4TAB5"/>
<sequence>MDRATRSEGLGNAPFHGVFHTILSIIILGLSAFLFHHYKEGGDDYFRPLRNVYLYDLIVSVLAIGGGLLICLPIIGRPIVLAIALLIPLLYIGGFGWTEYEHHKHARFFPHHGVATALVVFLGIAAFLGLIAFIGEISIFRRRRATRPATV</sequence>
<dbReference type="InParanoid" id="G4TAB5"/>
<evidence type="ECO:0000313" key="3">
    <source>
        <dbReference type="Proteomes" id="UP000007148"/>
    </source>
</evidence>
<keyword evidence="3" id="KW-1185">Reference proteome</keyword>
<evidence type="ECO:0000313" key="2">
    <source>
        <dbReference type="EMBL" id="CCA68258.1"/>
    </source>
</evidence>
<organism evidence="2 3">
    <name type="scientific">Serendipita indica (strain DSM 11827)</name>
    <name type="common">Root endophyte fungus</name>
    <name type="synonym">Piriformospora indica</name>
    <dbReference type="NCBI Taxonomy" id="1109443"/>
    <lineage>
        <taxon>Eukaryota</taxon>
        <taxon>Fungi</taxon>
        <taxon>Dikarya</taxon>
        <taxon>Basidiomycota</taxon>
        <taxon>Agaricomycotina</taxon>
        <taxon>Agaricomycetes</taxon>
        <taxon>Sebacinales</taxon>
        <taxon>Serendipitaceae</taxon>
        <taxon>Serendipita</taxon>
    </lineage>
</organism>
<keyword evidence="1" id="KW-0812">Transmembrane</keyword>
<gene>
    <name evidence="2" type="ORF">PIIN_02123</name>
</gene>
<dbReference type="EMBL" id="CAFZ01000029">
    <property type="protein sequence ID" value="CCA68258.1"/>
    <property type="molecule type" value="Genomic_DNA"/>
</dbReference>
<feature type="transmembrane region" description="Helical" evidence="1">
    <location>
        <begin position="79"/>
        <end position="97"/>
    </location>
</feature>
<comment type="caution">
    <text evidence="2">The sequence shown here is derived from an EMBL/GenBank/DDBJ whole genome shotgun (WGS) entry which is preliminary data.</text>
</comment>
<name>G4TAB5_SERID</name>
<accession>G4TAB5</accession>
<proteinExistence type="predicted"/>